<dbReference type="InterPro" id="IPR036249">
    <property type="entry name" value="Thioredoxin-like_sf"/>
</dbReference>
<organism evidence="2 3">
    <name type="scientific">Pachysolen tannophilus NRRL Y-2460</name>
    <dbReference type="NCBI Taxonomy" id="669874"/>
    <lineage>
        <taxon>Eukaryota</taxon>
        <taxon>Fungi</taxon>
        <taxon>Dikarya</taxon>
        <taxon>Ascomycota</taxon>
        <taxon>Saccharomycotina</taxon>
        <taxon>Pichiomycetes</taxon>
        <taxon>Pachysolenaceae</taxon>
        <taxon>Pachysolen</taxon>
    </lineage>
</organism>
<dbReference type="AlphaFoldDB" id="A0A1E4TQI8"/>
<dbReference type="PROSITE" id="PS51354">
    <property type="entry name" value="GLUTAREDOXIN_2"/>
    <property type="match status" value="1"/>
</dbReference>
<feature type="compositionally biased region" description="Acidic residues" evidence="1">
    <location>
        <begin position="391"/>
        <end position="401"/>
    </location>
</feature>
<dbReference type="OrthoDB" id="9932926at2759"/>
<feature type="compositionally biased region" description="Acidic residues" evidence="1">
    <location>
        <begin position="466"/>
        <end position="483"/>
    </location>
</feature>
<evidence type="ECO:0000313" key="2">
    <source>
        <dbReference type="EMBL" id="ODV93938.1"/>
    </source>
</evidence>
<evidence type="ECO:0000313" key="3">
    <source>
        <dbReference type="Proteomes" id="UP000094236"/>
    </source>
</evidence>
<feature type="region of interest" description="Disordered" evidence="1">
    <location>
        <begin position="378"/>
        <end position="514"/>
    </location>
</feature>
<feature type="compositionally biased region" description="Low complexity" evidence="1">
    <location>
        <begin position="139"/>
        <end position="151"/>
    </location>
</feature>
<feature type="compositionally biased region" description="Low complexity" evidence="1">
    <location>
        <begin position="252"/>
        <end position="265"/>
    </location>
</feature>
<dbReference type="SUPFAM" id="SSF52833">
    <property type="entry name" value="Thioredoxin-like"/>
    <property type="match status" value="1"/>
</dbReference>
<feature type="compositionally biased region" description="Basic and acidic residues" evidence="1">
    <location>
        <begin position="456"/>
        <end position="465"/>
    </location>
</feature>
<dbReference type="InterPro" id="IPR006993">
    <property type="entry name" value="Glut_rich_SH3-bd"/>
</dbReference>
<feature type="compositionally biased region" description="Polar residues" evidence="1">
    <location>
        <begin position="273"/>
        <end position="287"/>
    </location>
</feature>
<gene>
    <name evidence="2" type="ORF">PACTADRAFT_51684</name>
</gene>
<protein>
    <submittedName>
        <fullName evidence="2">Uncharacterized protein</fullName>
    </submittedName>
</protein>
<feature type="compositionally biased region" description="Acidic residues" evidence="1">
    <location>
        <begin position="213"/>
        <end position="227"/>
    </location>
</feature>
<name>A0A1E4TQI8_PACTA</name>
<keyword evidence="3" id="KW-1185">Reference proteome</keyword>
<feature type="compositionally biased region" description="Basic and acidic residues" evidence="1">
    <location>
        <begin position="112"/>
        <end position="123"/>
    </location>
</feature>
<feature type="compositionally biased region" description="Polar residues" evidence="1">
    <location>
        <begin position="10"/>
        <end position="20"/>
    </location>
</feature>
<feature type="compositionally biased region" description="Basic and acidic residues" evidence="1">
    <location>
        <begin position="92"/>
        <end position="102"/>
    </location>
</feature>
<dbReference type="Proteomes" id="UP000094236">
    <property type="component" value="Unassembled WGS sequence"/>
</dbReference>
<proteinExistence type="predicted"/>
<feature type="region of interest" description="Disordered" evidence="1">
    <location>
        <begin position="1"/>
        <end position="46"/>
    </location>
</feature>
<feature type="compositionally biased region" description="Basic and acidic residues" evidence="1">
    <location>
        <begin position="427"/>
        <end position="448"/>
    </location>
</feature>
<dbReference type="EMBL" id="KV454017">
    <property type="protein sequence ID" value="ODV93938.1"/>
    <property type="molecule type" value="Genomic_DNA"/>
</dbReference>
<feature type="compositionally biased region" description="Polar residues" evidence="1">
    <location>
        <begin position="34"/>
        <end position="46"/>
    </location>
</feature>
<dbReference type="STRING" id="669874.A0A1E4TQI8"/>
<reference evidence="3" key="1">
    <citation type="submission" date="2016-05" db="EMBL/GenBank/DDBJ databases">
        <title>Comparative genomics of biotechnologically important yeasts.</title>
        <authorList>
            <consortium name="DOE Joint Genome Institute"/>
            <person name="Riley R."/>
            <person name="Haridas S."/>
            <person name="Wolfe K.H."/>
            <person name="Lopes M.R."/>
            <person name="Hittinger C.T."/>
            <person name="Goker M."/>
            <person name="Salamov A."/>
            <person name="Wisecaver J."/>
            <person name="Long T.M."/>
            <person name="Aerts A.L."/>
            <person name="Barry K."/>
            <person name="Choi C."/>
            <person name="Clum A."/>
            <person name="Coughlan A.Y."/>
            <person name="Deshpande S."/>
            <person name="Douglass A.P."/>
            <person name="Hanson S.J."/>
            <person name="Klenk H.-P."/>
            <person name="Labutti K."/>
            <person name="Lapidus A."/>
            <person name="Lindquist E."/>
            <person name="Lipzen A."/>
            <person name="Meier-Kolthoff J.P."/>
            <person name="Ohm R.A."/>
            <person name="Otillar R.P."/>
            <person name="Pangilinan J."/>
            <person name="Peng Y."/>
            <person name="Rokas A."/>
            <person name="Rosa C.A."/>
            <person name="Scheuner C."/>
            <person name="Sibirny A.A."/>
            <person name="Slot J.C."/>
            <person name="Stielow J.B."/>
            <person name="Sun H."/>
            <person name="Kurtzman C.P."/>
            <person name="Blackwell M."/>
            <person name="Grigoriev I.V."/>
            <person name="Jeffries T.W."/>
        </authorList>
    </citation>
    <scope>NUCLEOTIDE SEQUENCE [LARGE SCALE GENOMIC DNA]</scope>
    <source>
        <strain evidence="3">NRRL Y-2460</strain>
    </source>
</reference>
<feature type="compositionally biased region" description="Basic and acidic residues" evidence="1">
    <location>
        <begin position="402"/>
        <end position="418"/>
    </location>
</feature>
<dbReference type="Gene3D" id="3.40.30.10">
    <property type="entry name" value="Glutaredoxin"/>
    <property type="match status" value="1"/>
</dbReference>
<feature type="region of interest" description="Disordered" evidence="1">
    <location>
        <begin position="92"/>
        <end position="303"/>
    </location>
</feature>
<feature type="compositionally biased region" description="Basic and acidic residues" evidence="1">
    <location>
        <begin position="484"/>
        <end position="499"/>
    </location>
</feature>
<feature type="compositionally biased region" description="Acidic residues" evidence="1">
    <location>
        <begin position="188"/>
        <end position="198"/>
    </location>
</feature>
<accession>A0A1E4TQI8</accession>
<dbReference type="Pfam" id="PF04908">
    <property type="entry name" value="SH3BGR"/>
    <property type="match status" value="1"/>
</dbReference>
<sequence length="618" mass="68868">MDMDEEVQNFEKTCTPSLIGSSIRGEPPLIHSGAVSTSRPSSRLSMGKNQAYDYSTESIEDLQRQGVLLKDEENEGLDQILDNAGHVKSEALDIKEKEKTNQDEVIAPPSDIDIKTINDHEESTISAINEDDQNFIAPASSRDGSKSRSASVKPKPGSHHNSHGNSSVALPPVRSSPLSDSTANIIDDAIEQDDDESIQDVVNSYNEGRQQKDDEDDEIEISQESEQEQQKKSPVDDENQLESENSNQDVEPPTSSSNVTSPSRPHLARGDSCHNTVTNNNFSTTPPLNIGERKSRQPYRSTNLSESSINYLRSISRSRSRVANDNAALGINQGADEAELKEEGALTGGSNYDQMPDLEDAVDKALKLVEDELNGLRGHVTESKGNRAESIQEETFEELENDQIKKKDETLDDLNKDETETEIVPDEVGKQQEVETKNSDGEEKHEEENSAEEQSSVEKETKEEQSEQQDEDELETPEEEPEVEAEREVEPEVEAKVEAEPETQPKSQSVDGSVFVPKAPSKLTYEDEPVYLYTSLAGGFQIATRTNRLITILKANKVEFTMRDLGTDEEAKKIWKRYSRGKTLPGIVRGKDDYIGNWEDIEESNEMYQVRSLIFETA</sequence>
<evidence type="ECO:0000256" key="1">
    <source>
        <dbReference type="SAM" id="MobiDB-lite"/>
    </source>
</evidence>